<dbReference type="PROSITE" id="PS00456">
    <property type="entry name" value="NA_SOLUT_SYMP_1"/>
    <property type="match status" value="1"/>
</dbReference>
<dbReference type="GO" id="GO:0005412">
    <property type="term" value="F:D-glucose:sodium symporter activity"/>
    <property type="evidence" value="ECO:0007669"/>
    <property type="project" value="TreeGrafter"/>
</dbReference>
<feature type="transmembrane region" description="Helical" evidence="9">
    <location>
        <begin position="402"/>
        <end position="426"/>
    </location>
</feature>
<evidence type="ECO:0000313" key="10">
    <source>
        <dbReference type="EMBL" id="RZO27909.1"/>
    </source>
</evidence>
<dbReference type="EMBL" id="SHBF01000008">
    <property type="protein sequence ID" value="RZO27909.1"/>
    <property type="molecule type" value="Genomic_DNA"/>
</dbReference>
<dbReference type="Pfam" id="PF00474">
    <property type="entry name" value="SSF"/>
    <property type="match status" value="1"/>
</dbReference>
<evidence type="ECO:0000256" key="5">
    <source>
        <dbReference type="ARBA" id="ARBA00022989"/>
    </source>
</evidence>
<evidence type="ECO:0000256" key="4">
    <source>
        <dbReference type="ARBA" id="ARBA00022847"/>
    </source>
</evidence>
<dbReference type="PANTHER" id="PTHR11819:SF195">
    <property type="entry name" value="SODIUM_GLUCOSE COTRANSPORTER 4"/>
    <property type="match status" value="1"/>
</dbReference>
<keyword evidence="6 9" id="KW-0472">Membrane</keyword>
<feature type="transmembrane region" description="Helical" evidence="9">
    <location>
        <begin position="459"/>
        <end position="480"/>
    </location>
</feature>
<feature type="transmembrane region" description="Helical" evidence="9">
    <location>
        <begin position="433"/>
        <end position="453"/>
    </location>
</feature>
<evidence type="ECO:0000313" key="11">
    <source>
        <dbReference type="Proteomes" id="UP000318710"/>
    </source>
</evidence>
<evidence type="ECO:0000256" key="8">
    <source>
        <dbReference type="RuleBase" id="RU362091"/>
    </source>
</evidence>
<evidence type="ECO:0000256" key="1">
    <source>
        <dbReference type="ARBA" id="ARBA00004141"/>
    </source>
</evidence>
<feature type="transmembrane region" description="Helical" evidence="9">
    <location>
        <begin position="6"/>
        <end position="24"/>
    </location>
</feature>
<evidence type="ECO:0000256" key="3">
    <source>
        <dbReference type="ARBA" id="ARBA00022692"/>
    </source>
</evidence>
<dbReference type="AlphaFoldDB" id="A0A520N3E3"/>
<reference evidence="10 11" key="1">
    <citation type="submission" date="2019-02" db="EMBL/GenBank/DDBJ databases">
        <title>Prokaryotic population dynamics and viral predation in marine succession experiment using metagenomics: the confinement effect.</title>
        <authorList>
            <person name="Haro-Moreno J.M."/>
            <person name="Rodriguez-Valera F."/>
            <person name="Lopez-Perez M."/>
        </authorList>
    </citation>
    <scope>NUCLEOTIDE SEQUENCE [LARGE SCALE GENOMIC DNA]</scope>
    <source>
        <strain evidence="10">MED-G160</strain>
    </source>
</reference>
<name>A0A520N3E3_9GAMM</name>
<dbReference type="PROSITE" id="PS50283">
    <property type="entry name" value="NA_SOLUT_SYMP_3"/>
    <property type="match status" value="1"/>
</dbReference>
<feature type="transmembrane region" description="Helical" evidence="9">
    <location>
        <begin position="184"/>
        <end position="202"/>
    </location>
</feature>
<feature type="transmembrane region" description="Helical" evidence="9">
    <location>
        <begin position="501"/>
        <end position="520"/>
    </location>
</feature>
<dbReference type="Proteomes" id="UP000318710">
    <property type="component" value="Unassembled WGS sequence"/>
</dbReference>
<dbReference type="NCBIfam" id="TIGR00813">
    <property type="entry name" value="sss"/>
    <property type="match status" value="1"/>
</dbReference>
<feature type="transmembrane region" description="Helical" evidence="9">
    <location>
        <begin position="241"/>
        <end position="260"/>
    </location>
</feature>
<evidence type="ECO:0000256" key="2">
    <source>
        <dbReference type="ARBA" id="ARBA00006434"/>
    </source>
</evidence>
<feature type="transmembrane region" description="Helical" evidence="9">
    <location>
        <begin position="281"/>
        <end position="308"/>
    </location>
</feature>
<comment type="caution">
    <text evidence="10">The sequence shown here is derived from an EMBL/GenBank/DDBJ whole genome shotgun (WGS) entry which is preliminary data.</text>
</comment>
<keyword evidence="7" id="KW-0915">Sodium</keyword>
<comment type="similarity">
    <text evidence="2 8">Belongs to the sodium:solute symporter (SSF) (TC 2.A.21) family.</text>
</comment>
<evidence type="ECO:0000256" key="7">
    <source>
        <dbReference type="ARBA" id="ARBA00023201"/>
    </source>
</evidence>
<dbReference type="InterPro" id="IPR001734">
    <property type="entry name" value="Na/solute_symporter"/>
</dbReference>
<dbReference type="InterPro" id="IPR038377">
    <property type="entry name" value="Na/Glc_symporter_sf"/>
</dbReference>
<keyword evidence="7" id="KW-0406">Ion transport</keyword>
<feature type="transmembrane region" description="Helical" evidence="9">
    <location>
        <begin position="45"/>
        <end position="66"/>
    </location>
</feature>
<keyword evidence="5 9" id="KW-1133">Transmembrane helix</keyword>
<keyword evidence="3 9" id="KW-0812">Transmembrane</keyword>
<evidence type="ECO:0000256" key="6">
    <source>
        <dbReference type="ARBA" id="ARBA00023136"/>
    </source>
</evidence>
<gene>
    <name evidence="10" type="ORF">EVA93_02145</name>
</gene>
<feature type="transmembrane region" description="Helical" evidence="9">
    <location>
        <begin position="373"/>
        <end position="396"/>
    </location>
</feature>
<protein>
    <submittedName>
        <fullName evidence="10">Sodium transporter</fullName>
    </submittedName>
</protein>
<keyword evidence="7" id="KW-0739">Sodium transport</keyword>
<feature type="transmembrane region" description="Helical" evidence="9">
    <location>
        <begin position="328"/>
        <end position="352"/>
    </location>
</feature>
<dbReference type="GO" id="GO:0005886">
    <property type="term" value="C:plasma membrane"/>
    <property type="evidence" value="ECO:0007669"/>
    <property type="project" value="TreeGrafter"/>
</dbReference>
<evidence type="ECO:0000256" key="9">
    <source>
        <dbReference type="SAM" id="Phobius"/>
    </source>
</evidence>
<feature type="transmembrane region" description="Helical" evidence="9">
    <location>
        <begin position="122"/>
        <end position="144"/>
    </location>
</feature>
<organism evidence="10 11">
    <name type="scientific">SAR86 cluster bacterium</name>
    <dbReference type="NCBI Taxonomy" id="2030880"/>
    <lineage>
        <taxon>Bacteria</taxon>
        <taxon>Pseudomonadati</taxon>
        <taxon>Pseudomonadota</taxon>
        <taxon>Gammaproteobacteria</taxon>
        <taxon>SAR86 cluster</taxon>
    </lineage>
</organism>
<keyword evidence="4" id="KW-0813">Transport</keyword>
<feature type="transmembrane region" description="Helical" evidence="9">
    <location>
        <begin position="150"/>
        <end position="172"/>
    </location>
</feature>
<feature type="transmembrane region" description="Helical" evidence="9">
    <location>
        <begin position="72"/>
        <end position="101"/>
    </location>
</feature>
<accession>A0A520N3E3</accession>
<dbReference type="PANTHER" id="PTHR11819">
    <property type="entry name" value="SOLUTE CARRIER FAMILY 5"/>
    <property type="match status" value="1"/>
</dbReference>
<comment type="subcellular location">
    <subcellularLocation>
        <location evidence="1">Membrane</location>
        <topology evidence="1">Multi-pass membrane protein</topology>
    </subcellularLocation>
</comment>
<keyword evidence="4" id="KW-0769">Symport</keyword>
<dbReference type="InterPro" id="IPR018212">
    <property type="entry name" value="Na/solute_symporter_CS"/>
</dbReference>
<proteinExistence type="inferred from homology"/>
<dbReference type="Gene3D" id="1.20.1730.10">
    <property type="entry name" value="Sodium/glucose cotransporter"/>
    <property type="match status" value="1"/>
</dbReference>
<sequence>MFYTLDWIIIGLYCIGIISLATYVSRKKSGSERSAEDYFLAGRSLPWWAIGASLIAANISAEQIIGMSGQGFVVGMAIAVWELTAAIALIVMAKFFLPLFLEKKIYTMPQFLEQRFDKRVSLVLSFFWLTVYIFVNLTAVLWLGSLAINTLTGMSLVNGMILLAFLSLAYSLSGGLKAVAMTDIVQVVLLIFGGLAVSYIALTKIGDGNIATGMVQVYQQMPEKFDMILSPDNPSYNNLPGIWILIGAGVWIGHFAYWGFNQYITQRALGAKSLKEAQKGVMFAAYLKLLMPLVIVLPGICAAILFPVLDKTDQAYPTMMIELLPSGLLGLTFAALIAAIVSSLASMTNSISTIFTMDICRSFSKNEIQQQSLILIGRSAVVGSMLIALVMAKPILGNSDEIFQYIQNFTGLFTPGILVIFLVALFWKKATTLSVLVAAILSVVMSIFIQASFPEFPYIHRMGVVFFASGMGCYLTSLAQGYLDQEKAIDLNGINFKTSKAFNVNSLIIVSILTLIYVSLG</sequence>